<dbReference type="OrthoDB" id="9978460at2759"/>
<protein>
    <submittedName>
        <fullName evidence="1">Protein kinase</fullName>
    </submittedName>
</protein>
<keyword evidence="1" id="KW-0418">Kinase</keyword>
<reference evidence="1" key="1">
    <citation type="journal article" date="2013" name="Nature">
        <title>The genomes of four tapeworm species reveal adaptations to parasitism.</title>
        <authorList>
            <person name="Tsai I.J."/>
            <person name="Zarowiecki M."/>
            <person name="Holroyd N."/>
            <person name="Garciarrubio A."/>
            <person name="Sanchez-Flores A."/>
            <person name="Brooks K.L."/>
            <person name="Tracey A."/>
            <person name="Bobes R.J."/>
            <person name="Fragoso G."/>
            <person name="Sciutto E."/>
            <person name="Aslett M."/>
            <person name="Beasley H."/>
            <person name="Bennett H.M."/>
            <person name="Cai J."/>
            <person name="Camicia F."/>
            <person name="Clark R."/>
            <person name="Cucher M."/>
            <person name="De Silva N."/>
            <person name="Day T.A."/>
            <person name="Deplazes P."/>
            <person name="Estrada K."/>
            <person name="Fernandez C."/>
            <person name="Holland P.W."/>
            <person name="Hou J."/>
            <person name="Hu S."/>
            <person name="Huckvale T."/>
            <person name="Hung S.S."/>
            <person name="Kamenetzky L."/>
            <person name="Keane J.A."/>
            <person name="Kiss F."/>
            <person name="Koziol U."/>
            <person name="Lambert O."/>
            <person name="Liu K."/>
            <person name="Luo X."/>
            <person name="Luo Y."/>
            <person name="Macchiaroli N."/>
            <person name="Nichol S."/>
            <person name="Paps J."/>
            <person name="Parkinson J."/>
            <person name="Pouchkina-Stantcheva N."/>
            <person name="Riddiford N."/>
            <person name="Rosenzvit M."/>
            <person name="Salinas G."/>
            <person name="Wasmuth J.D."/>
            <person name="Zamanian M."/>
            <person name="Zheng Y."/>
            <person name="Cai X."/>
            <person name="Soberon X."/>
            <person name="Olson P.D."/>
            <person name="Laclette J.P."/>
            <person name="Brehm K."/>
            <person name="Berriman M."/>
            <person name="Garciarrubio A."/>
            <person name="Bobes R.J."/>
            <person name="Fragoso G."/>
            <person name="Sanchez-Flores A."/>
            <person name="Estrada K."/>
            <person name="Cevallos M.A."/>
            <person name="Morett E."/>
            <person name="Gonzalez V."/>
            <person name="Portillo T."/>
            <person name="Ochoa-Leyva A."/>
            <person name="Jose M.V."/>
            <person name="Sciutto E."/>
            <person name="Landa A."/>
            <person name="Jimenez L."/>
            <person name="Valdes V."/>
            <person name="Carrero J.C."/>
            <person name="Larralde C."/>
            <person name="Morales-Montor J."/>
            <person name="Limon-Lason J."/>
            <person name="Soberon X."/>
            <person name="Laclette J.P."/>
        </authorList>
    </citation>
    <scope>NUCLEOTIDE SEQUENCE [LARGE SCALE GENOMIC DNA]</scope>
</reference>
<dbReference type="EMBL" id="LN902436">
    <property type="protein sequence ID" value="CDI96573.1"/>
    <property type="molecule type" value="Genomic_DNA"/>
</dbReference>
<keyword evidence="2" id="KW-1185">Reference proteome</keyword>
<keyword evidence="1" id="KW-0808">Transferase</keyword>
<gene>
    <name evidence="1" type="ORF">EmuJ_000017500</name>
</gene>
<dbReference type="GO" id="GO:0016301">
    <property type="term" value="F:kinase activity"/>
    <property type="evidence" value="ECO:0007669"/>
    <property type="project" value="UniProtKB-KW"/>
</dbReference>
<sequence length="210" mass="24085">MTGIHIPPWRASSGRLISDICHYCARNGAMKNLVLLDPMALSPLSPLLNLMRHHRWPKPHLIGILWMTPLDALSPFYRVPIPTREQQEENEGDEDGRGDDPYPKPVCLRFLAIAAFFTNWVAWLSRMEGYAALGMSRFHLMLISAPVAACLLQPFSLGCGQTPLLDLWPMWLLRRLLTLSLRLPQLKIPFLHRSRQHLRCLFPFSDLDEI</sequence>
<accession>A0A087VWI5</accession>
<name>A0A087VWI5_ECHMU</name>
<evidence type="ECO:0000313" key="1">
    <source>
        <dbReference type="EMBL" id="CDI96573.1"/>
    </source>
</evidence>
<dbReference type="AlphaFoldDB" id="A0A087VWI5"/>
<proteinExistence type="predicted"/>
<dbReference type="OMA" id="VHIVYPT"/>
<reference evidence="1" key="2">
    <citation type="submission" date="2015-11" db="EMBL/GenBank/DDBJ databases">
        <authorList>
            <person name="Zhang Y."/>
            <person name="Guo Z."/>
        </authorList>
    </citation>
    <scope>NUCLEOTIDE SEQUENCE</scope>
</reference>
<dbReference type="Proteomes" id="UP000017246">
    <property type="component" value="Unassembled WGS sequence"/>
</dbReference>
<evidence type="ECO:0000313" key="2">
    <source>
        <dbReference type="Proteomes" id="UP000017246"/>
    </source>
</evidence>
<organism evidence="1 2">
    <name type="scientific">Echinococcus multilocularis</name>
    <name type="common">Fox tapeworm</name>
    <dbReference type="NCBI Taxonomy" id="6211"/>
    <lineage>
        <taxon>Eukaryota</taxon>
        <taxon>Metazoa</taxon>
        <taxon>Spiralia</taxon>
        <taxon>Lophotrochozoa</taxon>
        <taxon>Platyhelminthes</taxon>
        <taxon>Cestoda</taxon>
        <taxon>Eucestoda</taxon>
        <taxon>Cyclophyllidea</taxon>
        <taxon>Taeniidae</taxon>
        <taxon>Echinococcus</taxon>
    </lineage>
</organism>